<sequence length="61" mass="7050">FLIVLFIHGACKEAVFIVWVLKLFQIYFLFLPLLSLGLCNNFGQRTLLCRTDIRMGNESRG</sequence>
<dbReference type="AlphaFoldDB" id="A0A9P5ZF44"/>
<keyword evidence="3" id="KW-1185">Reference proteome</keyword>
<feature type="non-terminal residue" evidence="2">
    <location>
        <position position="61"/>
    </location>
</feature>
<gene>
    <name evidence="2" type="ORF">BDN71DRAFT_1552937</name>
</gene>
<dbReference type="Proteomes" id="UP000807025">
    <property type="component" value="Unassembled WGS sequence"/>
</dbReference>
<evidence type="ECO:0000313" key="2">
    <source>
        <dbReference type="EMBL" id="KAF9486918.1"/>
    </source>
</evidence>
<evidence type="ECO:0000256" key="1">
    <source>
        <dbReference type="SAM" id="Phobius"/>
    </source>
</evidence>
<comment type="caution">
    <text evidence="2">The sequence shown here is derived from an EMBL/GenBank/DDBJ whole genome shotgun (WGS) entry which is preliminary data.</text>
</comment>
<keyword evidence="1" id="KW-1133">Transmembrane helix</keyword>
<keyword evidence="1" id="KW-0472">Membrane</keyword>
<protein>
    <submittedName>
        <fullName evidence="2">Uncharacterized protein</fullName>
    </submittedName>
</protein>
<name>A0A9P5ZF44_PLEER</name>
<organism evidence="2 3">
    <name type="scientific">Pleurotus eryngii</name>
    <name type="common">Boletus of the steppes</name>
    <dbReference type="NCBI Taxonomy" id="5323"/>
    <lineage>
        <taxon>Eukaryota</taxon>
        <taxon>Fungi</taxon>
        <taxon>Dikarya</taxon>
        <taxon>Basidiomycota</taxon>
        <taxon>Agaricomycotina</taxon>
        <taxon>Agaricomycetes</taxon>
        <taxon>Agaricomycetidae</taxon>
        <taxon>Agaricales</taxon>
        <taxon>Pleurotineae</taxon>
        <taxon>Pleurotaceae</taxon>
        <taxon>Pleurotus</taxon>
    </lineage>
</organism>
<dbReference type="EMBL" id="MU154858">
    <property type="protein sequence ID" value="KAF9486918.1"/>
    <property type="molecule type" value="Genomic_DNA"/>
</dbReference>
<keyword evidence="1" id="KW-0812">Transmembrane</keyword>
<feature type="transmembrane region" description="Helical" evidence="1">
    <location>
        <begin position="16"/>
        <end position="38"/>
    </location>
</feature>
<accession>A0A9P5ZF44</accession>
<proteinExistence type="predicted"/>
<evidence type="ECO:0000313" key="3">
    <source>
        <dbReference type="Proteomes" id="UP000807025"/>
    </source>
</evidence>
<feature type="non-terminal residue" evidence="2">
    <location>
        <position position="1"/>
    </location>
</feature>
<reference evidence="2" key="1">
    <citation type="submission" date="2020-11" db="EMBL/GenBank/DDBJ databases">
        <authorList>
            <consortium name="DOE Joint Genome Institute"/>
            <person name="Ahrendt S."/>
            <person name="Riley R."/>
            <person name="Andreopoulos W."/>
            <person name="Labutti K."/>
            <person name="Pangilinan J."/>
            <person name="Ruiz-Duenas F.J."/>
            <person name="Barrasa J.M."/>
            <person name="Sanchez-Garcia M."/>
            <person name="Camarero S."/>
            <person name="Miyauchi S."/>
            <person name="Serrano A."/>
            <person name="Linde D."/>
            <person name="Babiker R."/>
            <person name="Drula E."/>
            <person name="Ayuso-Fernandez I."/>
            <person name="Pacheco R."/>
            <person name="Padilla G."/>
            <person name="Ferreira P."/>
            <person name="Barriuso J."/>
            <person name="Kellner H."/>
            <person name="Castanera R."/>
            <person name="Alfaro M."/>
            <person name="Ramirez L."/>
            <person name="Pisabarro A.G."/>
            <person name="Kuo A."/>
            <person name="Tritt A."/>
            <person name="Lipzen A."/>
            <person name="He G."/>
            <person name="Yan M."/>
            <person name="Ng V."/>
            <person name="Cullen D."/>
            <person name="Martin F."/>
            <person name="Rosso M.-N."/>
            <person name="Henrissat B."/>
            <person name="Hibbett D."/>
            <person name="Martinez A.T."/>
            <person name="Grigoriev I.V."/>
        </authorList>
    </citation>
    <scope>NUCLEOTIDE SEQUENCE</scope>
    <source>
        <strain evidence="2">ATCC 90797</strain>
    </source>
</reference>